<organism evidence="1 2">
    <name type="scientific">Sporanaerobium hydrogeniformans</name>
    <dbReference type="NCBI Taxonomy" id="3072179"/>
    <lineage>
        <taxon>Bacteria</taxon>
        <taxon>Bacillati</taxon>
        <taxon>Bacillota</taxon>
        <taxon>Clostridia</taxon>
        <taxon>Lachnospirales</taxon>
        <taxon>Lachnospiraceae</taxon>
        <taxon>Sporanaerobium</taxon>
    </lineage>
</organism>
<dbReference type="EMBL" id="PEDL01000001">
    <property type="protein sequence ID" value="PHV72332.1"/>
    <property type="molecule type" value="Genomic_DNA"/>
</dbReference>
<evidence type="ECO:0000313" key="1">
    <source>
        <dbReference type="EMBL" id="PHV72332.1"/>
    </source>
</evidence>
<proteinExistence type="predicted"/>
<evidence type="ECO:0000313" key="2">
    <source>
        <dbReference type="Proteomes" id="UP000224460"/>
    </source>
</evidence>
<reference evidence="1" key="1">
    <citation type="submission" date="2017-10" db="EMBL/GenBank/DDBJ databases">
        <title>Genome sequence of cellulolytic Lachnospiraceae bacterium XHS1971 isolated from hotspring sediment.</title>
        <authorList>
            <person name="Vasudevan G."/>
            <person name="Joshi A.J."/>
            <person name="Hivarkar S."/>
            <person name="Lanjekar V.B."/>
            <person name="Dhakephalkar P.K."/>
            <person name="Dagar S."/>
        </authorList>
    </citation>
    <scope>NUCLEOTIDE SEQUENCE</scope>
    <source>
        <strain evidence="1">XHS1971</strain>
    </source>
</reference>
<accession>A0AC61DLE7</accession>
<comment type="caution">
    <text evidence="1">The sequence shown here is derived from an EMBL/GenBank/DDBJ whole genome shotgun (WGS) entry which is preliminary data.</text>
</comment>
<dbReference type="Proteomes" id="UP000224460">
    <property type="component" value="Unassembled WGS sequence"/>
</dbReference>
<gene>
    <name evidence="1" type="ORF">CS063_02320</name>
</gene>
<keyword evidence="2" id="KW-1185">Reference proteome</keyword>
<sequence>MKKVERKKLGDLLYETGMISKEQLDWVIKEQKRTGKRIGEVITESGLLTEKDLMGALEFQLGIPHMDLEKYTIDYTIASKVPESIARRYVVVAVGYEGDKLKVAMKDPLDMFALDDLKISTKMEIVPILAAEKEINDLLNQIYASNKTKNIVFELEKQIQEDVNKQVEEETEENAPMVQLVNNILQRSILKEASDIHIEPFESYVRVRYRIDGQLQELTRTKKETLNGITARIKILSGLDIAERRLPQDGRMSRVVEGQQVDCRVSILPTIYGEKTVIRLMYRTGRTFSLTELGLHPQDLEKVKNMLKNPHGIILATGPTGSGKSTTLVAALKELNKNNVNIITVEDPVENMIEGINQVSINSKIGLTFANSLRAILRQDPDIIMVGEMRDSETSSIAIRAAITGHLVLSTLHTNDAPSSIARLIDMGTEPFMVGAALKGVISQRLVRKVCPNCKQKYTVTSADELIYKVPKGTVVYAPRGCSMCHYTGYKGRIAIHEIMLVDSILEGFIAANHLSNEELKIECIKRGMRTLWDNAYYNVLEGHTTLQEMLRIAYEQ</sequence>
<name>A0AC61DLE7_9FIRM</name>
<protein>
    <submittedName>
        <fullName evidence="1">Type II secretion system protein GspE</fullName>
    </submittedName>
</protein>